<evidence type="ECO:0000313" key="4">
    <source>
        <dbReference type="Proteomes" id="UP000308549"/>
    </source>
</evidence>
<dbReference type="SUPFAM" id="SSF75304">
    <property type="entry name" value="Amidase signature (AS) enzymes"/>
    <property type="match status" value="1"/>
</dbReference>
<accession>A0A4U0UD40</accession>
<dbReference type="InterPro" id="IPR023631">
    <property type="entry name" value="Amidase_dom"/>
</dbReference>
<dbReference type="PANTHER" id="PTHR11895">
    <property type="entry name" value="TRANSAMIDASE"/>
    <property type="match status" value="1"/>
</dbReference>
<comment type="caution">
    <text evidence="3">The sequence shown here is derived from an EMBL/GenBank/DDBJ whole genome shotgun (WGS) entry which is preliminary data.</text>
</comment>
<name>A0A4U0UD40_9PEZI</name>
<dbReference type="AlphaFoldDB" id="A0A4U0UD40"/>
<gene>
    <name evidence="3" type="ORF">B0A50_01532</name>
</gene>
<dbReference type="PANTHER" id="PTHR11895:SF67">
    <property type="entry name" value="AMIDASE DOMAIN-CONTAINING PROTEIN"/>
    <property type="match status" value="1"/>
</dbReference>
<keyword evidence="4" id="KW-1185">Reference proteome</keyword>
<evidence type="ECO:0000256" key="1">
    <source>
        <dbReference type="SAM" id="MobiDB-lite"/>
    </source>
</evidence>
<protein>
    <recommendedName>
        <fullName evidence="2">Amidase domain-containing protein</fullName>
    </recommendedName>
</protein>
<reference evidence="3 4" key="1">
    <citation type="submission" date="2017-03" db="EMBL/GenBank/DDBJ databases">
        <title>Genomes of endolithic fungi from Antarctica.</title>
        <authorList>
            <person name="Coleine C."/>
            <person name="Masonjones S."/>
            <person name="Stajich J.E."/>
        </authorList>
    </citation>
    <scope>NUCLEOTIDE SEQUENCE [LARGE SCALE GENOMIC DNA]</scope>
    <source>
        <strain evidence="3 4">CCFEE 6315</strain>
    </source>
</reference>
<dbReference type="InterPro" id="IPR000120">
    <property type="entry name" value="Amidase"/>
</dbReference>
<organism evidence="3 4">
    <name type="scientific">Salinomyces thailandicus</name>
    <dbReference type="NCBI Taxonomy" id="706561"/>
    <lineage>
        <taxon>Eukaryota</taxon>
        <taxon>Fungi</taxon>
        <taxon>Dikarya</taxon>
        <taxon>Ascomycota</taxon>
        <taxon>Pezizomycotina</taxon>
        <taxon>Dothideomycetes</taxon>
        <taxon>Dothideomycetidae</taxon>
        <taxon>Mycosphaerellales</taxon>
        <taxon>Teratosphaeriaceae</taxon>
        <taxon>Salinomyces</taxon>
    </lineage>
</organism>
<dbReference type="InterPro" id="IPR036928">
    <property type="entry name" value="AS_sf"/>
</dbReference>
<dbReference type="GO" id="GO:0003824">
    <property type="term" value="F:catalytic activity"/>
    <property type="evidence" value="ECO:0007669"/>
    <property type="project" value="InterPro"/>
</dbReference>
<dbReference type="Pfam" id="PF01425">
    <property type="entry name" value="Amidase"/>
    <property type="match status" value="1"/>
</dbReference>
<feature type="region of interest" description="Disordered" evidence="1">
    <location>
        <begin position="257"/>
        <end position="296"/>
    </location>
</feature>
<feature type="compositionally biased region" description="Polar residues" evidence="1">
    <location>
        <begin position="260"/>
        <end position="275"/>
    </location>
</feature>
<proteinExistence type="predicted"/>
<sequence>MAWSDVQADLVLDAAKASNLRYKAGRSLGPRDGLPTAVKDDYATSLGSANDNTGRAANGDKTTLLCVRRLEDAGAMVMSRLSLHEFGLDTSGINMTYGTPRNPYYHRYYTGGTPSGPAYAVTAGLVPISLGSDGGGGVRIPSSFCSIFGLTTTHGRLSSFPGQNYSNTCGVNGPMAAGMQSLAAWYSVACEPHLTSYFSSSPAPTEAIWRPRIISIAEAWFQRATTTIQTLCRDPINQLAAVKGYAIVPSMFFHHGGPNSAGNDSPQRRGNNATRNARPFPNDSRAPGSRPHDSRN</sequence>
<dbReference type="EMBL" id="NAJL01000005">
    <property type="protein sequence ID" value="TKA32426.1"/>
    <property type="molecule type" value="Genomic_DNA"/>
</dbReference>
<evidence type="ECO:0000259" key="2">
    <source>
        <dbReference type="Pfam" id="PF01425"/>
    </source>
</evidence>
<dbReference type="Proteomes" id="UP000308549">
    <property type="component" value="Unassembled WGS sequence"/>
</dbReference>
<evidence type="ECO:0000313" key="3">
    <source>
        <dbReference type="EMBL" id="TKA32426.1"/>
    </source>
</evidence>
<feature type="domain" description="Amidase" evidence="2">
    <location>
        <begin position="6"/>
        <end position="200"/>
    </location>
</feature>
<dbReference type="Gene3D" id="3.90.1300.10">
    <property type="entry name" value="Amidase signature (AS) domain"/>
    <property type="match status" value="1"/>
</dbReference>
<dbReference type="OrthoDB" id="421993at2759"/>